<sequence>MLAANNDLSAVTFNAPRVLHLLNPLQILKALNGGYDNQIINYSDFHRSTRRAGNLHLKGRANVPKECAKSGTIRKNFAHYFRIRLK</sequence>
<evidence type="ECO:0000313" key="1">
    <source>
        <dbReference type="EMBL" id="BBW95881.1"/>
    </source>
</evidence>
<reference evidence="2" key="1">
    <citation type="journal article" date="2020" name="Microbiol. Resour. Announc.">
        <title>Complete Genome Sequence of Geobacillus sp. Strain E55-1, Isolated from Mine Geyser in Japan.</title>
        <authorList>
            <person name="Miyazaki K."/>
            <person name="Hase E."/>
            <person name="Tokito N."/>
        </authorList>
    </citation>
    <scope>NUCLEOTIDE SEQUENCE [LARGE SCALE GENOMIC DNA]</scope>
    <source>
        <strain evidence="2">E55-1</strain>
    </source>
</reference>
<accession>A0A679FVY5</accession>
<proteinExistence type="predicted"/>
<protein>
    <submittedName>
        <fullName evidence="1">Uncharacterized protein</fullName>
    </submittedName>
</protein>
<dbReference type="Proteomes" id="UP000501421">
    <property type="component" value="Chromosome"/>
</dbReference>
<keyword evidence="2" id="KW-1185">Reference proteome</keyword>
<organism evidence="1 2">
    <name type="scientific">Geobacillus subterraneus</name>
    <dbReference type="NCBI Taxonomy" id="129338"/>
    <lineage>
        <taxon>Bacteria</taxon>
        <taxon>Bacillati</taxon>
        <taxon>Bacillota</taxon>
        <taxon>Bacilli</taxon>
        <taxon>Bacillales</taxon>
        <taxon>Anoxybacillaceae</taxon>
        <taxon>Geobacillus</taxon>
    </lineage>
</organism>
<dbReference type="EMBL" id="AP022557">
    <property type="protein sequence ID" value="BBW95881.1"/>
    <property type="molecule type" value="Genomic_DNA"/>
</dbReference>
<dbReference type="AlphaFoldDB" id="A0A679FVY5"/>
<gene>
    <name evidence="1" type="ORF">GsuE55_07140</name>
</gene>
<name>A0A679FVY5_9BACL</name>
<evidence type="ECO:0000313" key="2">
    <source>
        <dbReference type="Proteomes" id="UP000501421"/>
    </source>
</evidence>